<feature type="domain" description="EGF-like" evidence="9">
    <location>
        <begin position="190"/>
        <end position="225"/>
    </location>
</feature>
<dbReference type="PANTHER" id="PTHR24049">
    <property type="entry name" value="CRUMBS FAMILY MEMBER"/>
    <property type="match status" value="1"/>
</dbReference>
<reference evidence="10 11" key="2">
    <citation type="submission" date="2018-11" db="EMBL/GenBank/DDBJ databases">
        <authorList>
            <consortium name="Pathogen Informatics"/>
        </authorList>
    </citation>
    <scope>NUCLEOTIDE SEQUENCE [LARGE SCALE GENOMIC DNA]</scope>
</reference>
<feature type="domain" description="EGF-like" evidence="9">
    <location>
        <begin position="279"/>
        <end position="318"/>
    </location>
</feature>
<dbReference type="PROSITE" id="PS00022">
    <property type="entry name" value="EGF_1"/>
    <property type="match status" value="2"/>
</dbReference>
<keyword evidence="11" id="KW-1185">Reference proteome</keyword>
<dbReference type="PANTHER" id="PTHR24049:SF22">
    <property type="entry name" value="DROSOPHILA CRUMBS HOMOLOG"/>
    <property type="match status" value="1"/>
</dbReference>
<dbReference type="OrthoDB" id="6249379at2759"/>
<keyword evidence="1 5" id="KW-0245">EGF-like domain</keyword>
<dbReference type="PROSITE" id="PS50026">
    <property type="entry name" value="EGF_3"/>
    <property type="match status" value="3"/>
</dbReference>
<evidence type="ECO:0000256" key="2">
    <source>
        <dbReference type="ARBA" id="ARBA00022729"/>
    </source>
</evidence>
<evidence type="ECO:0000256" key="7">
    <source>
        <dbReference type="SAM" id="Phobius"/>
    </source>
</evidence>
<feature type="signal peptide" evidence="8">
    <location>
        <begin position="1"/>
        <end position="21"/>
    </location>
</feature>
<feature type="region of interest" description="Disordered" evidence="6">
    <location>
        <begin position="426"/>
        <end position="469"/>
    </location>
</feature>
<feature type="disulfide bond" evidence="5">
    <location>
        <begin position="308"/>
        <end position="317"/>
    </location>
</feature>
<dbReference type="GO" id="GO:0007157">
    <property type="term" value="P:heterophilic cell-cell adhesion via plasma membrane cell adhesion molecules"/>
    <property type="evidence" value="ECO:0007669"/>
    <property type="project" value="TreeGrafter"/>
</dbReference>
<evidence type="ECO:0000259" key="9">
    <source>
        <dbReference type="PROSITE" id="PS50026"/>
    </source>
</evidence>
<dbReference type="WBParaSite" id="HNAJ_0001272101-mRNA-1">
    <property type="protein sequence ID" value="HNAJ_0001272101-mRNA-1"/>
    <property type="gene ID" value="HNAJ_0001272101"/>
</dbReference>
<evidence type="ECO:0000256" key="1">
    <source>
        <dbReference type="ARBA" id="ARBA00022536"/>
    </source>
</evidence>
<dbReference type="CDD" id="cd00054">
    <property type="entry name" value="EGF_CA"/>
    <property type="match status" value="2"/>
</dbReference>
<protein>
    <submittedName>
        <fullName evidence="12">Delta-like protein</fullName>
    </submittedName>
</protein>
<evidence type="ECO:0000256" key="6">
    <source>
        <dbReference type="SAM" id="MobiDB-lite"/>
    </source>
</evidence>
<dbReference type="PROSITE" id="PS01186">
    <property type="entry name" value="EGF_2"/>
    <property type="match status" value="2"/>
</dbReference>
<gene>
    <name evidence="10" type="ORF">HNAJ_LOCUS12699</name>
</gene>
<keyword evidence="7" id="KW-1133">Transmembrane helix</keyword>
<feature type="domain" description="EGF-like" evidence="9">
    <location>
        <begin position="227"/>
        <end position="264"/>
    </location>
</feature>
<evidence type="ECO:0000313" key="11">
    <source>
        <dbReference type="Proteomes" id="UP000278807"/>
    </source>
</evidence>
<dbReference type="SMART" id="SM00181">
    <property type="entry name" value="EGF"/>
    <property type="match status" value="3"/>
</dbReference>
<dbReference type="Pfam" id="PF00008">
    <property type="entry name" value="EGF"/>
    <property type="match status" value="1"/>
</dbReference>
<evidence type="ECO:0000256" key="8">
    <source>
        <dbReference type="SAM" id="SignalP"/>
    </source>
</evidence>
<dbReference type="GO" id="GO:0005886">
    <property type="term" value="C:plasma membrane"/>
    <property type="evidence" value="ECO:0007669"/>
    <property type="project" value="TreeGrafter"/>
</dbReference>
<dbReference type="SUPFAM" id="SSF57196">
    <property type="entry name" value="EGF/Laminin"/>
    <property type="match status" value="2"/>
</dbReference>
<dbReference type="Gene3D" id="2.10.25.10">
    <property type="entry name" value="Laminin"/>
    <property type="match status" value="2"/>
</dbReference>
<reference evidence="12" key="1">
    <citation type="submission" date="2017-02" db="UniProtKB">
        <authorList>
            <consortium name="WormBaseParasite"/>
        </authorList>
    </citation>
    <scope>IDENTIFICATION</scope>
</reference>
<evidence type="ECO:0000256" key="3">
    <source>
        <dbReference type="ARBA" id="ARBA00022737"/>
    </source>
</evidence>
<dbReference type="STRING" id="102285.A0A0R3TXX6"/>
<dbReference type="AlphaFoldDB" id="A0A0R3TXX6"/>
<proteinExistence type="predicted"/>
<name>A0A0R3TXX6_RODNA</name>
<evidence type="ECO:0000313" key="12">
    <source>
        <dbReference type="WBParaSite" id="HNAJ_0001272101-mRNA-1"/>
    </source>
</evidence>
<dbReference type="Proteomes" id="UP000278807">
    <property type="component" value="Unassembled WGS sequence"/>
</dbReference>
<keyword evidence="7" id="KW-0472">Membrane</keyword>
<dbReference type="InterPro" id="IPR000742">
    <property type="entry name" value="EGF"/>
</dbReference>
<keyword evidence="7" id="KW-0812">Transmembrane</keyword>
<sequence length="469" mass="51810">MRHGGTSFVLALMLLYTPVISKKEIGKLYLAFDYRNPSESLIDGDRCDFLLACDVYFSICVQSTGSTPCNIYRGESRVYEDVNEINSTEMEKIVIPLNSPIGTSLEIGIDIWDYDGIDASDLIAHFDGTFQTKSLSLQWTPVPINRTDFIYLNDVTIYTVWREGIPNLSSADSRTIDLTAFRLTGPTCDQIDYCAENNCADYATCQLFTNGYKCVCGAYEGTKCEKGYDPCQPKSPCGPNGQCKAVGPDYACECLTGWGGQHCDRPDSECESPGSRCEMTDICAEEYCSGHGVCIFYSKSKVKFHCQCDTGWAGETCKYRSQSPCYKASQKLPANRSAVCLHGGECVDSPNGVDFSLSVLIGAVAFLLILVLCLWNVRKRKSREGTAPMVYTSTPLTKRSTENPANSLIMPYAIYIASNVRNARENKGDEPRVFRRPTSPIVSEQSSGPALPPRNRLLEASTSDEQLDH</sequence>
<evidence type="ECO:0000313" key="10">
    <source>
        <dbReference type="EMBL" id="VDO13830.1"/>
    </source>
</evidence>
<dbReference type="GO" id="GO:0045197">
    <property type="term" value="P:establishment or maintenance of epithelial cell apical/basal polarity"/>
    <property type="evidence" value="ECO:0007669"/>
    <property type="project" value="TreeGrafter"/>
</dbReference>
<evidence type="ECO:0000256" key="5">
    <source>
        <dbReference type="PROSITE-ProRule" id="PRU00076"/>
    </source>
</evidence>
<keyword evidence="4 5" id="KW-1015">Disulfide bond</keyword>
<organism evidence="12">
    <name type="scientific">Rodentolepis nana</name>
    <name type="common">Dwarf tapeworm</name>
    <name type="synonym">Hymenolepis nana</name>
    <dbReference type="NCBI Taxonomy" id="102285"/>
    <lineage>
        <taxon>Eukaryota</taxon>
        <taxon>Metazoa</taxon>
        <taxon>Spiralia</taxon>
        <taxon>Lophotrochozoa</taxon>
        <taxon>Platyhelminthes</taxon>
        <taxon>Cestoda</taxon>
        <taxon>Eucestoda</taxon>
        <taxon>Cyclophyllidea</taxon>
        <taxon>Hymenolepididae</taxon>
        <taxon>Rodentolepis</taxon>
    </lineage>
</organism>
<feature type="compositionally biased region" description="Polar residues" evidence="6">
    <location>
        <begin position="460"/>
        <end position="469"/>
    </location>
</feature>
<evidence type="ECO:0000256" key="4">
    <source>
        <dbReference type="ARBA" id="ARBA00023157"/>
    </source>
</evidence>
<comment type="caution">
    <text evidence="5">Lacks conserved residue(s) required for the propagation of feature annotation.</text>
</comment>
<keyword evidence="2 8" id="KW-0732">Signal</keyword>
<keyword evidence="3" id="KW-0677">Repeat</keyword>
<dbReference type="GO" id="GO:0032991">
    <property type="term" value="C:protein-containing complex"/>
    <property type="evidence" value="ECO:0007669"/>
    <property type="project" value="TreeGrafter"/>
</dbReference>
<accession>A0A0R3TXX6</accession>
<feature type="transmembrane region" description="Helical" evidence="7">
    <location>
        <begin position="355"/>
        <end position="375"/>
    </location>
</feature>
<feature type="chain" id="PRO_5043132147" evidence="8">
    <location>
        <begin position="22"/>
        <end position="469"/>
    </location>
</feature>
<feature type="disulfide bond" evidence="5">
    <location>
        <begin position="254"/>
        <end position="263"/>
    </location>
</feature>
<dbReference type="InterPro" id="IPR051022">
    <property type="entry name" value="Notch_Cell-Fate_Det"/>
</dbReference>
<dbReference type="EMBL" id="UZAE01014568">
    <property type="protein sequence ID" value="VDO13830.1"/>
    <property type="molecule type" value="Genomic_DNA"/>
</dbReference>